<proteinExistence type="predicted"/>
<reference evidence="4" key="1">
    <citation type="submission" date="2024-02" db="UniProtKB">
        <authorList>
            <consortium name="WormBaseParasite"/>
        </authorList>
    </citation>
    <scope>IDENTIFICATION</scope>
</reference>
<protein>
    <submittedName>
        <fullName evidence="4">Uncharacterized protein</fullName>
    </submittedName>
</protein>
<feature type="compositionally biased region" description="Low complexity" evidence="1">
    <location>
        <begin position="50"/>
        <end position="62"/>
    </location>
</feature>
<dbReference type="AlphaFoldDB" id="A0AAF3EJG5"/>
<feature type="region of interest" description="Disordered" evidence="1">
    <location>
        <begin position="1"/>
        <end position="77"/>
    </location>
</feature>
<organism evidence="3 4">
    <name type="scientific">Mesorhabditis belari</name>
    <dbReference type="NCBI Taxonomy" id="2138241"/>
    <lineage>
        <taxon>Eukaryota</taxon>
        <taxon>Metazoa</taxon>
        <taxon>Ecdysozoa</taxon>
        <taxon>Nematoda</taxon>
        <taxon>Chromadorea</taxon>
        <taxon>Rhabditida</taxon>
        <taxon>Rhabditina</taxon>
        <taxon>Rhabditomorpha</taxon>
        <taxon>Rhabditoidea</taxon>
        <taxon>Rhabditidae</taxon>
        <taxon>Mesorhabditinae</taxon>
        <taxon>Mesorhabditis</taxon>
    </lineage>
</organism>
<accession>A0AAF3EJG5</accession>
<keyword evidence="2" id="KW-0812">Transmembrane</keyword>
<feature type="compositionally biased region" description="Polar residues" evidence="1">
    <location>
        <begin position="1"/>
        <end position="11"/>
    </location>
</feature>
<keyword evidence="2" id="KW-1133">Transmembrane helix</keyword>
<sequence>MAPYGQSSSKMTPYGQSSSSGYYHGSAYLRDSNQNENQQNQQNFQYFESPNYTTNNLNPYLYHETPKPDYSDSDEDEERVMADRVLHGLPKTIPQPEFRPSLSHSDHSFPHRPNGHLRLDSQAEASKMWHRNGRGRSDTISLTDGLYSIEETSRQMRGIPTAPEGPPPRRPTIENCKLKLNDWEKKRTWWKSGLTIVASFWLVFAALNLFAYIEMYENVKK</sequence>
<feature type="compositionally biased region" description="Low complexity" evidence="1">
    <location>
        <begin position="14"/>
        <end position="26"/>
    </location>
</feature>
<keyword evidence="3" id="KW-1185">Reference proteome</keyword>
<evidence type="ECO:0000313" key="4">
    <source>
        <dbReference type="WBParaSite" id="MBELARI_LOCUS14169"/>
    </source>
</evidence>
<name>A0AAF3EJG5_9BILA</name>
<feature type="transmembrane region" description="Helical" evidence="2">
    <location>
        <begin position="193"/>
        <end position="213"/>
    </location>
</feature>
<evidence type="ECO:0000256" key="2">
    <source>
        <dbReference type="SAM" id="Phobius"/>
    </source>
</evidence>
<keyword evidence="2" id="KW-0472">Membrane</keyword>
<feature type="compositionally biased region" description="Low complexity" evidence="1">
    <location>
        <begin position="34"/>
        <end position="43"/>
    </location>
</feature>
<feature type="region of interest" description="Disordered" evidence="1">
    <location>
        <begin position="91"/>
        <end position="115"/>
    </location>
</feature>
<evidence type="ECO:0000256" key="1">
    <source>
        <dbReference type="SAM" id="MobiDB-lite"/>
    </source>
</evidence>
<dbReference type="Proteomes" id="UP000887575">
    <property type="component" value="Unassembled WGS sequence"/>
</dbReference>
<dbReference type="WBParaSite" id="MBELARI_LOCUS14169">
    <property type="protein sequence ID" value="MBELARI_LOCUS14169"/>
    <property type="gene ID" value="MBELARI_LOCUS14169"/>
</dbReference>
<evidence type="ECO:0000313" key="3">
    <source>
        <dbReference type="Proteomes" id="UP000887575"/>
    </source>
</evidence>